<evidence type="ECO:0000313" key="1">
    <source>
        <dbReference type="EMBL" id="QCX39361.1"/>
    </source>
</evidence>
<dbReference type="AlphaFoldDB" id="A0A5B7TVM6"/>
<dbReference type="Proteomes" id="UP000306229">
    <property type="component" value="Chromosome"/>
</dbReference>
<dbReference type="KEGG" id="fbe:FF125_13265"/>
<dbReference type="EMBL" id="CP040749">
    <property type="protein sequence ID" value="QCX39361.1"/>
    <property type="molecule type" value="Genomic_DNA"/>
</dbReference>
<gene>
    <name evidence="1" type="ORF">FF125_13265</name>
</gene>
<evidence type="ECO:0000313" key="2">
    <source>
        <dbReference type="Proteomes" id="UP000306229"/>
    </source>
</evidence>
<dbReference type="OrthoDB" id="9858631at2"/>
<dbReference type="RefSeq" id="WP_138950219.1">
    <property type="nucleotide sequence ID" value="NZ_CP040749.1"/>
</dbReference>
<name>A0A5B7TVM6_9FLAO</name>
<organism evidence="1 2">
    <name type="scientific">Aureibaculum algae</name>
    <dbReference type="NCBI Taxonomy" id="2584122"/>
    <lineage>
        <taxon>Bacteria</taxon>
        <taxon>Pseudomonadati</taxon>
        <taxon>Bacteroidota</taxon>
        <taxon>Flavobacteriia</taxon>
        <taxon>Flavobacteriales</taxon>
        <taxon>Flavobacteriaceae</taxon>
        <taxon>Aureibaculum</taxon>
    </lineage>
</organism>
<keyword evidence="2" id="KW-1185">Reference proteome</keyword>
<accession>A0A5B7TVM6</accession>
<proteinExistence type="predicted"/>
<sequence length="204" mass="22586">MKKIIFLFLGLSMFIFNSCENDIVNEPDNELQLDVPISTKAVDYDDTKLHYYGNNKWYGNFGSVTCWFSGASPTQLQNGVRSTWNMIVSPVDPLDYDKKGVNSWGGSASGFYININCVSSGGTIKMLNAKKIINTTSDGNGGWIVDNYYRLTTKYISVLGPPGNCLYEGKIILDSNCKPLIVSKDSDMPTGCLEDDDDLILILD</sequence>
<protein>
    <submittedName>
        <fullName evidence="1">Uncharacterized protein</fullName>
    </submittedName>
</protein>
<reference evidence="1 2" key="1">
    <citation type="submission" date="2019-05" db="EMBL/GenBank/DDBJ databases">
        <title>Algicella ahnfeltiae gen. nov., sp. nov., a novel marine bacterium of the family Flavobacteriaceae isolated from a red alga.</title>
        <authorList>
            <person name="Nedashkovskaya O.I."/>
            <person name="Kukhlevskiy A.D."/>
            <person name="Kim S.-G."/>
            <person name="Zhukova N.V."/>
            <person name="Mikhailov V.V."/>
        </authorList>
    </citation>
    <scope>NUCLEOTIDE SEQUENCE [LARGE SCALE GENOMIC DNA]</scope>
    <source>
        <strain evidence="1 2">10Alg115</strain>
    </source>
</reference>